<dbReference type="AlphaFoldDB" id="A0AAE6W3C7"/>
<evidence type="ECO:0000259" key="1">
    <source>
        <dbReference type="Pfam" id="PF12392"/>
    </source>
</evidence>
<proteinExistence type="predicted"/>
<name>A0AAE6W3C7_9BACT</name>
<protein>
    <submittedName>
        <fullName evidence="2">U32 family peptidase</fullName>
    </submittedName>
</protein>
<gene>
    <name evidence="2" type="ORF">DMI76_05645</name>
</gene>
<dbReference type="InterPro" id="IPR020988">
    <property type="entry name" value="Pept_U32_collagenase"/>
</dbReference>
<dbReference type="EMBL" id="CP029701">
    <property type="protein sequence ID" value="QHV64319.1"/>
    <property type="molecule type" value="Genomic_DNA"/>
</dbReference>
<sequence>MISDDMTLSSLRPGDLRPELLAPAGDMDCARAAVANGADAIYFGLDRFNARLRANNFTLDSLPELMRFLHAHGVRGYVTMNTLLFTSELADALTYLGHLNAAGVDGVIVQDIGLARCLTEWGRQDPAMKLELHASTQMTLSSPDGLEFAAGFLDLKQAVLARELSLEEIGQCIRHTDIPLEVFVHGALCVAYSGQCLTSESLGQRSANRGECAQACRLPYTLVVDGKAVPLGERRYLLSPQDLCALDRIPDLVRMGVKSYKIEGRLKSPEYVAAVTAAYRKALDAACAGIPVDELVTARDRYALQMVFSRGFSTGWLDGTDHPRLTHGRHGKKRGAYAGAIVDSGQGWLDIRPEGNVPLAPGDGFVIDAGEDRNEEQGGRIWKVQRNRLFFHGKASGIDWSKVRPGQKLWKTDDPALNAELKKMREHLPEAVLPLHLACTGSAGEPLTVSCPEYGCSVQSAQPLQTAEKRPLTPEVLEQQLGRLGGTGFRLASCECRLPEGLMLPLSILNQTRRALVEQIQTVRQEREASVPTRLPEPFVLPALPAGAATPDAPPHLSVLCRRPEQIPSVLDAGADAVYLDFEDLRDYAAGVEAVRRHTKSIPVFLATPRIQKPSETGYFKLMERAEPDGVLIRNLGAAQYFRHSPLHRIGDFSLNVANPYSAAILKERGNLDYLTISYDLNAGQVEDLLRAAPPEWFELTLHQHMPMFHMEHCVFCTFLSDGSSYKNCGRPCERYHVQLRDRVGQLHPLLADAGCRNTLFNGRAQTGAGFFRSFRHQGLSRFRVELLDDSPEKARLLVSRYRELLDGSCTAARLIRELDVAEQLGTTEGTLRPR</sequence>
<dbReference type="InterPro" id="IPR051454">
    <property type="entry name" value="RNA/ubiquinone_mod_enzymes"/>
</dbReference>
<dbReference type="RefSeq" id="WP_102721315.1">
    <property type="nucleotide sequence ID" value="NZ_CP029753.1"/>
</dbReference>
<feature type="domain" description="Peptidase U32 collagenase" evidence="1">
    <location>
        <begin position="409"/>
        <end position="524"/>
    </location>
</feature>
<dbReference type="PANTHER" id="PTHR30217">
    <property type="entry name" value="PEPTIDASE U32 FAMILY"/>
    <property type="match status" value="1"/>
</dbReference>
<dbReference type="Pfam" id="PF12392">
    <property type="entry name" value="DUF3656"/>
    <property type="match status" value="1"/>
</dbReference>
<dbReference type="InterPro" id="IPR001539">
    <property type="entry name" value="Peptidase_U32"/>
</dbReference>
<dbReference type="PANTHER" id="PTHR30217:SF10">
    <property type="entry name" value="23S RRNA 5-HYDROXYCYTIDINE C2501 SYNTHASE"/>
    <property type="match status" value="1"/>
</dbReference>
<dbReference type="Pfam" id="PF01136">
    <property type="entry name" value="Peptidase_U32"/>
    <property type="match status" value="2"/>
</dbReference>
<evidence type="ECO:0000313" key="3">
    <source>
        <dbReference type="Proteomes" id="UP000642553"/>
    </source>
</evidence>
<accession>A0AAE6W3C7</accession>
<reference evidence="2" key="1">
    <citation type="submission" date="2018-05" db="EMBL/GenBank/DDBJ databases">
        <title>Complete genome sequnece of Akkermansia muciniphila EB-AMDK-40.</title>
        <authorList>
            <person name="Nam Y.-D."/>
            <person name="Chung W.-H."/>
            <person name="Park Y.S."/>
            <person name="Kang J."/>
        </authorList>
    </citation>
    <scope>NUCLEOTIDE SEQUENCE</scope>
    <source>
        <strain evidence="2">EB-AMDK-40</strain>
    </source>
</reference>
<organism evidence="2 3">
    <name type="scientific">Akkermansia massiliensis</name>
    <dbReference type="NCBI Taxonomy" id="2927224"/>
    <lineage>
        <taxon>Bacteria</taxon>
        <taxon>Pseudomonadati</taxon>
        <taxon>Verrucomicrobiota</taxon>
        <taxon>Verrucomicrobiia</taxon>
        <taxon>Verrucomicrobiales</taxon>
        <taxon>Akkermansiaceae</taxon>
        <taxon>Akkermansia</taxon>
    </lineage>
</organism>
<evidence type="ECO:0000313" key="2">
    <source>
        <dbReference type="EMBL" id="QHV64319.1"/>
    </source>
</evidence>
<dbReference type="Proteomes" id="UP000642553">
    <property type="component" value="Chromosome"/>
</dbReference>